<evidence type="ECO:0000313" key="5">
    <source>
        <dbReference type="Proteomes" id="UP000187499"/>
    </source>
</evidence>
<dbReference type="AlphaFoldDB" id="A0A1P8Q059"/>
<organism evidence="4 5">
    <name type="scientific">Companilactobacillus allii</name>
    <dbReference type="NCBI Taxonomy" id="1847728"/>
    <lineage>
        <taxon>Bacteria</taxon>
        <taxon>Bacillati</taxon>
        <taxon>Bacillota</taxon>
        <taxon>Bacilli</taxon>
        <taxon>Lactobacillales</taxon>
        <taxon>Lactobacillaceae</taxon>
        <taxon>Companilactobacillus</taxon>
    </lineage>
</organism>
<accession>A0A1P8Q059</accession>
<gene>
    <name evidence="4" type="ORF">BTM29_01265</name>
</gene>
<dbReference type="NCBIfam" id="TIGR04145">
    <property type="entry name" value="Firmicu_CTERM"/>
    <property type="match status" value="2"/>
</dbReference>
<protein>
    <submittedName>
        <fullName evidence="4">Firmicu-CTERM sorting domain-containing protein</fullName>
    </submittedName>
</protein>
<keyword evidence="2" id="KW-1133">Transmembrane helix</keyword>
<dbReference type="OrthoDB" id="2067260at2"/>
<proteinExistence type="predicted"/>
<feature type="region of interest" description="Disordered" evidence="1">
    <location>
        <begin position="171"/>
        <end position="213"/>
    </location>
</feature>
<keyword evidence="2" id="KW-0812">Transmembrane</keyword>
<evidence type="ECO:0000256" key="1">
    <source>
        <dbReference type="SAM" id="MobiDB-lite"/>
    </source>
</evidence>
<feature type="transmembrane region" description="Helical" evidence="2">
    <location>
        <begin position="360"/>
        <end position="379"/>
    </location>
</feature>
<evidence type="ECO:0000256" key="3">
    <source>
        <dbReference type="SAM" id="SignalP"/>
    </source>
</evidence>
<feature type="compositionally biased region" description="Basic and acidic residues" evidence="1">
    <location>
        <begin position="190"/>
        <end position="200"/>
    </location>
</feature>
<reference evidence="5" key="1">
    <citation type="submission" date="2016-12" db="EMBL/GenBank/DDBJ databases">
        <authorList>
            <person name="Jung M.Y."/>
            <person name="Lee S.H."/>
        </authorList>
    </citation>
    <scope>NUCLEOTIDE SEQUENCE [LARGE SCALE GENOMIC DNA]</scope>
    <source>
        <strain evidence="5">WiKim39</strain>
    </source>
</reference>
<feature type="chain" id="PRO_5012749461" evidence="3">
    <location>
        <begin position="31"/>
        <end position="395"/>
    </location>
</feature>
<dbReference type="EMBL" id="CP019323">
    <property type="protein sequence ID" value="APX71262.1"/>
    <property type="molecule type" value="Genomic_DNA"/>
</dbReference>
<dbReference type="KEGG" id="lalw:BTM29_01265"/>
<feature type="compositionally biased region" description="Low complexity" evidence="1">
    <location>
        <begin position="171"/>
        <end position="185"/>
    </location>
</feature>
<keyword evidence="5" id="KW-1185">Reference proteome</keyword>
<evidence type="ECO:0000256" key="2">
    <source>
        <dbReference type="SAM" id="Phobius"/>
    </source>
</evidence>
<dbReference type="RefSeq" id="WP_076613766.1">
    <property type="nucleotide sequence ID" value="NZ_CP019323.1"/>
</dbReference>
<feature type="signal peptide" evidence="3">
    <location>
        <begin position="1"/>
        <end position="30"/>
    </location>
</feature>
<dbReference type="Proteomes" id="UP000187499">
    <property type="component" value="Chromosome"/>
</dbReference>
<evidence type="ECO:0000313" key="4">
    <source>
        <dbReference type="EMBL" id="APX71262.1"/>
    </source>
</evidence>
<name>A0A1P8Q059_9LACO</name>
<dbReference type="STRING" id="1847728.BTM29_01265"/>
<dbReference type="InterPro" id="IPR026409">
    <property type="entry name" value="Firmicu_CTERM"/>
</dbReference>
<keyword evidence="2" id="KW-0472">Membrane</keyword>
<keyword evidence="3" id="KW-0732">Signal</keyword>
<feature type="compositionally biased region" description="Low complexity" evidence="1">
    <location>
        <begin position="203"/>
        <end position="213"/>
    </location>
</feature>
<sequence length="395" mass="41648">MKLHKMIMVGALALGLSGLTVFTNSATVNADDTSSNIAIDGQYSDWQSTKLTTGYNGGIAIVGDGQYADIYVHMQYGDVPSSGYVLSINGKDYYMSSKSSDGSSGDSKQVSFTGGKWDGGDQYGTVGTGYVSQDNGSGVGEFRIDLSKFDDSSSSASQKVSVRAYSIGNTPATTSTNITSPTTSTGVVTDKGDTNEKGDTPTDVNASNDNDNLNTNIDGKYQDWKNMTLTEGYNGYTAMSSDGDNIYVYVKMKNGTVPGYGDYNFDIGGKKFYIWSDNISNNLSSGESKKISLTGGDINEGHQYGTVGTGYVSNVDNKSVAEFKIDMSKLGVSSMTGQTITMSNPNIGAQKVTVAGGSTGPILLSGIGAVVAILGYVQLKRKGYLDKKDLRISGK</sequence>